<reference evidence="1 2" key="1">
    <citation type="submission" date="2021-06" db="EMBL/GenBank/DDBJ databases">
        <authorList>
            <person name="Palmer J.M."/>
        </authorList>
    </citation>
    <scope>NUCLEOTIDE SEQUENCE [LARGE SCALE GENOMIC DNA]</scope>
    <source>
        <strain evidence="1 2">AS_MEX2019</strain>
        <tissue evidence="1">Muscle</tissue>
    </source>
</reference>
<gene>
    <name evidence="1" type="ORF">AMECASPLE_015147</name>
</gene>
<sequence>MFWRLWWDFFQKCDGALPVEFRSFAVDPQITSLEVLQHILIRAFDLNGKRNFSVSYLSRDRSSMEMYLSLLSDWDLDVAFMSAAKPFLQLKMDVKPSEDSKKTVSSLKQTKKIRKMSYTVNCEQP</sequence>
<comment type="caution">
    <text evidence="1">The sequence shown here is derived from an EMBL/GenBank/DDBJ whole genome shotgun (WGS) entry which is preliminary data.</text>
</comment>
<accession>A0ABV0ZB48</accession>
<proteinExistence type="predicted"/>
<keyword evidence="2" id="KW-1185">Reference proteome</keyword>
<evidence type="ECO:0000313" key="1">
    <source>
        <dbReference type="EMBL" id="MEQ2303281.1"/>
    </source>
</evidence>
<protein>
    <submittedName>
        <fullName evidence="1">Uncharacterized protein</fullName>
    </submittedName>
</protein>
<dbReference type="Proteomes" id="UP001469553">
    <property type="component" value="Unassembled WGS sequence"/>
</dbReference>
<dbReference type="EMBL" id="JAHRIP010057484">
    <property type="protein sequence ID" value="MEQ2303281.1"/>
    <property type="molecule type" value="Genomic_DNA"/>
</dbReference>
<name>A0ABV0ZB48_9TELE</name>
<evidence type="ECO:0000313" key="2">
    <source>
        <dbReference type="Proteomes" id="UP001469553"/>
    </source>
</evidence>
<organism evidence="1 2">
    <name type="scientific">Ameca splendens</name>
    <dbReference type="NCBI Taxonomy" id="208324"/>
    <lineage>
        <taxon>Eukaryota</taxon>
        <taxon>Metazoa</taxon>
        <taxon>Chordata</taxon>
        <taxon>Craniata</taxon>
        <taxon>Vertebrata</taxon>
        <taxon>Euteleostomi</taxon>
        <taxon>Actinopterygii</taxon>
        <taxon>Neopterygii</taxon>
        <taxon>Teleostei</taxon>
        <taxon>Neoteleostei</taxon>
        <taxon>Acanthomorphata</taxon>
        <taxon>Ovalentaria</taxon>
        <taxon>Atherinomorphae</taxon>
        <taxon>Cyprinodontiformes</taxon>
        <taxon>Goodeidae</taxon>
        <taxon>Ameca</taxon>
    </lineage>
</organism>